<sequence length="120" mass="14350">MMKGQNDFFQKTDKEYIKESIEEWLKRKEYFSVFLGSTVWVAFKTIFSSLSPNIEDPIDGDIEITFSDSAEIKPSEFLKKRIKLVKKFAMIWTDDVYKFQEDVTTYVFFFVNYLRHISPE</sequence>
<dbReference type="EMBL" id="DRTB01000159">
    <property type="protein sequence ID" value="HHE04847.1"/>
    <property type="molecule type" value="Genomic_DNA"/>
</dbReference>
<protein>
    <submittedName>
        <fullName evidence="1">Uncharacterized protein</fullName>
    </submittedName>
</protein>
<proteinExistence type="predicted"/>
<reference evidence="1" key="1">
    <citation type="journal article" date="2020" name="mSystems">
        <title>Genome- and Community-Level Interaction Insights into Carbon Utilization and Element Cycling Functions of Hydrothermarchaeota in Hydrothermal Sediment.</title>
        <authorList>
            <person name="Zhou Z."/>
            <person name="Liu Y."/>
            <person name="Xu W."/>
            <person name="Pan J."/>
            <person name="Luo Z.H."/>
            <person name="Li M."/>
        </authorList>
    </citation>
    <scope>NUCLEOTIDE SEQUENCE [LARGE SCALE GENOMIC DNA]</scope>
    <source>
        <strain evidence="1">HyVt-74</strain>
    </source>
</reference>
<feature type="non-terminal residue" evidence="1">
    <location>
        <position position="120"/>
    </location>
</feature>
<dbReference type="Proteomes" id="UP000886110">
    <property type="component" value="Unassembled WGS sequence"/>
</dbReference>
<dbReference type="AlphaFoldDB" id="A0A7C5H5Y3"/>
<name>A0A7C5H5Y3_UNCW3</name>
<gene>
    <name evidence="1" type="ORF">ENL19_02155</name>
</gene>
<organism evidence="1">
    <name type="scientific">candidate division WOR-3 bacterium</name>
    <dbReference type="NCBI Taxonomy" id="2052148"/>
    <lineage>
        <taxon>Bacteria</taxon>
        <taxon>Bacteria division WOR-3</taxon>
    </lineage>
</organism>
<comment type="caution">
    <text evidence="1">The sequence shown here is derived from an EMBL/GenBank/DDBJ whole genome shotgun (WGS) entry which is preliminary data.</text>
</comment>
<accession>A0A7C5H5Y3</accession>
<evidence type="ECO:0000313" key="1">
    <source>
        <dbReference type="EMBL" id="HHE04847.1"/>
    </source>
</evidence>